<proteinExistence type="inferred from homology"/>
<reference evidence="7" key="1">
    <citation type="journal article" date="2022" name="Plant J.">
        <title>Strategies of tolerance reflected in two North American maple genomes.</title>
        <authorList>
            <person name="McEvoy S.L."/>
            <person name="Sezen U.U."/>
            <person name="Trouern-Trend A."/>
            <person name="McMahon S.M."/>
            <person name="Schaberg P.G."/>
            <person name="Yang J."/>
            <person name="Wegrzyn J.L."/>
            <person name="Swenson N.G."/>
        </authorList>
    </citation>
    <scope>NUCLEOTIDE SEQUENCE</scope>
    <source>
        <strain evidence="7">91603</strain>
    </source>
</reference>
<keyword evidence="6" id="KW-0325">Glycoprotein</keyword>
<dbReference type="InterPro" id="IPR036514">
    <property type="entry name" value="SGNH_hydro_sf"/>
</dbReference>
<keyword evidence="5" id="KW-0472">Membrane</keyword>
<dbReference type="EMBL" id="JAJSOW010000100">
    <property type="protein sequence ID" value="KAI9186259.1"/>
    <property type="molecule type" value="Genomic_DNA"/>
</dbReference>
<organism evidence="7 8">
    <name type="scientific">Acer negundo</name>
    <name type="common">Box elder</name>
    <dbReference type="NCBI Taxonomy" id="4023"/>
    <lineage>
        <taxon>Eukaryota</taxon>
        <taxon>Viridiplantae</taxon>
        <taxon>Streptophyta</taxon>
        <taxon>Embryophyta</taxon>
        <taxon>Tracheophyta</taxon>
        <taxon>Spermatophyta</taxon>
        <taxon>Magnoliopsida</taxon>
        <taxon>eudicotyledons</taxon>
        <taxon>Gunneridae</taxon>
        <taxon>Pentapetalae</taxon>
        <taxon>rosids</taxon>
        <taxon>malvids</taxon>
        <taxon>Sapindales</taxon>
        <taxon>Sapindaceae</taxon>
        <taxon>Hippocastanoideae</taxon>
        <taxon>Acereae</taxon>
        <taxon>Acer</taxon>
    </lineage>
</organism>
<dbReference type="PANTHER" id="PTHR45719:SF4">
    <property type="entry name" value="CORE-2_I-BRANCHING BETA-1,6-N-ACETYLGLUCOSAMINYLTRANSFERASE FAMILY PROTEIN"/>
    <property type="match status" value="1"/>
</dbReference>
<dbReference type="InterPro" id="IPR035669">
    <property type="entry name" value="SGNH_plant_lipase-like"/>
</dbReference>
<dbReference type="InterPro" id="IPR003406">
    <property type="entry name" value="Glyco_trans_14"/>
</dbReference>
<evidence type="ECO:0000313" key="7">
    <source>
        <dbReference type="EMBL" id="KAI9186259.1"/>
    </source>
</evidence>
<dbReference type="Pfam" id="PF02485">
    <property type="entry name" value="Branch"/>
    <property type="match status" value="1"/>
</dbReference>
<sequence>MGIKIFMISFIITSILLSFFLYISMSSKPAAFSMTNFKPILTSNNVLLKPPTRDSYPVIFAYLLSASKGDTKKLKRALLALYHPGNHYLIHMDREAPEEEHREIAEFVSSEPVFRLVKNVYIVGKPNMVTYRGPTMLTTTLHAMSMLLRCCKWDWFINLSASDYPLITQDDLIDAFSALPRDLNFIQHTSRLGWKLNMRAKPIIIDPGLYSLNKSEIWWAIKQRTLPTAFKLYTGSAWTILSRSFAEYCIVGWDNLPRTLLLYYANFVSSPEGYFQTVACNSEDYKNTTVNHDLHYITWDNPPKQHPRSLGTKDFRRMVLSSRPFARKFKQNNPVLDKIDRDLLKKHRRRYTYGGWCIETGKKPEICSGEQIGQSQPPLPYLSPVLKGHKLLNGANFASAGIGILNDTGIQFLNIIRMFRQLDYFEEYQRRVNGLVGAQKTSALVKKALVLITVGGNDFVNNYYLVPFSARSRQFSLPDYVKYLISEYRKLLMRLYELGARQVLVTGTGPLGCVPAEMAMRSTNSECSAELQRAAALYNPQLVEMIKGLNSEIGENIFIAANTQQMHMNFISDPQAYGFTTSKVACCGQGPNNGLGLCTVLSNLCPDRDHYAFWDAFHPSEKANRIIVQQIMSGSTQYMTPMNLTTFLAK</sequence>
<protein>
    <submittedName>
        <fullName evidence="7">Uncharacterized protein</fullName>
    </submittedName>
</protein>
<evidence type="ECO:0000313" key="8">
    <source>
        <dbReference type="Proteomes" id="UP001064489"/>
    </source>
</evidence>
<dbReference type="Pfam" id="PF00657">
    <property type="entry name" value="Lipase_GDSL"/>
    <property type="match status" value="1"/>
</dbReference>
<dbReference type="PANTHER" id="PTHR45719">
    <property type="entry name" value="GLYCOSYLTRANSFERASE"/>
    <property type="match status" value="1"/>
</dbReference>
<dbReference type="GO" id="GO:0016788">
    <property type="term" value="F:hydrolase activity, acting on ester bonds"/>
    <property type="evidence" value="ECO:0007669"/>
    <property type="project" value="InterPro"/>
</dbReference>
<dbReference type="CDD" id="cd01837">
    <property type="entry name" value="SGNH_plant_lipase_like"/>
    <property type="match status" value="1"/>
</dbReference>
<reference evidence="7" key="2">
    <citation type="submission" date="2023-02" db="EMBL/GenBank/DDBJ databases">
        <authorList>
            <person name="Swenson N.G."/>
            <person name="Wegrzyn J.L."/>
            <person name="Mcevoy S.L."/>
        </authorList>
    </citation>
    <scope>NUCLEOTIDE SEQUENCE</scope>
    <source>
        <strain evidence="7">91603</strain>
        <tissue evidence="7">Leaf</tissue>
    </source>
</reference>
<evidence type="ECO:0000256" key="4">
    <source>
        <dbReference type="ARBA" id="ARBA00022679"/>
    </source>
</evidence>
<evidence type="ECO:0000256" key="5">
    <source>
        <dbReference type="ARBA" id="ARBA00023136"/>
    </source>
</evidence>
<dbReference type="Gene3D" id="3.40.50.1110">
    <property type="entry name" value="SGNH hydrolase"/>
    <property type="match status" value="1"/>
</dbReference>
<evidence type="ECO:0000256" key="6">
    <source>
        <dbReference type="ARBA" id="ARBA00023180"/>
    </source>
</evidence>
<dbReference type="Proteomes" id="UP001064489">
    <property type="component" value="Chromosome 3"/>
</dbReference>
<comment type="similarity">
    <text evidence="2">Belongs to the 'GDSL' lipolytic enzyme family.</text>
</comment>
<keyword evidence="4" id="KW-0808">Transferase</keyword>
<evidence type="ECO:0000256" key="3">
    <source>
        <dbReference type="ARBA" id="ARBA00022676"/>
    </source>
</evidence>
<dbReference type="AlphaFoldDB" id="A0AAD5NXI2"/>
<comment type="caution">
    <text evidence="7">The sequence shown here is derived from an EMBL/GenBank/DDBJ whole genome shotgun (WGS) entry which is preliminary data.</text>
</comment>
<dbReference type="GO" id="GO:0016020">
    <property type="term" value="C:membrane"/>
    <property type="evidence" value="ECO:0007669"/>
    <property type="project" value="UniProtKB-SubCell"/>
</dbReference>
<evidence type="ECO:0000256" key="1">
    <source>
        <dbReference type="ARBA" id="ARBA00004606"/>
    </source>
</evidence>
<dbReference type="GO" id="GO:0015020">
    <property type="term" value="F:glucuronosyltransferase activity"/>
    <property type="evidence" value="ECO:0007669"/>
    <property type="project" value="InterPro"/>
</dbReference>
<name>A0AAD5NXI2_ACENE</name>
<dbReference type="SUPFAM" id="SSF52266">
    <property type="entry name" value="SGNH hydrolase"/>
    <property type="match status" value="1"/>
</dbReference>
<keyword evidence="3" id="KW-0328">Glycosyltransferase</keyword>
<evidence type="ECO:0000256" key="2">
    <source>
        <dbReference type="ARBA" id="ARBA00008668"/>
    </source>
</evidence>
<accession>A0AAD5NXI2</accession>
<gene>
    <name evidence="7" type="ORF">LWI28_015415</name>
</gene>
<dbReference type="InterPro" id="IPR001087">
    <property type="entry name" value="GDSL"/>
</dbReference>
<keyword evidence="8" id="KW-1185">Reference proteome</keyword>
<dbReference type="InterPro" id="IPR044610">
    <property type="entry name" value="GLCAT14A/B/C"/>
</dbReference>
<comment type="subcellular location">
    <subcellularLocation>
        <location evidence="1">Membrane</location>
        <topology evidence="1">Single-pass type II membrane protein</topology>
    </subcellularLocation>
</comment>